<reference evidence="2 3" key="1">
    <citation type="submission" date="2023-04" db="EMBL/GenBank/DDBJ databases">
        <title>Genome of Basidiobolus ranarum AG-B5.</title>
        <authorList>
            <person name="Stajich J.E."/>
            <person name="Carter-House D."/>
            <person name="Gryganskyi A."/>
        </authorList>
    </citation>
    <scope>NUCLEOTIDE SEQUENCE [LARGE SCALE GENOMIC DNA]</scope>
    <source>
        <strain evidence="2 3">AG-B5</strain>
    </source>
</reference>
<evidence type="ECO:0000313" key="2">
    <source>
        <dbReference type="EMBL" id="KAK9701675.1"/>
    </source>
</evidence>
<evidence type="ECO:0000256" key="1">
    <source>
        <dbReference type="SAM" id="SignalP"/>
    </source>
</evidence>
<evidence type="ECO:0000313" key="3">
    <source>
        <dbReference type="Proteomes" id="UP001479436"/>
    </source>
</evidence>
<keyword evidence="3" id="KW-1185">Reference proteome</keyword>
<proteinExistence type="predicted"/>
<accession>A0ABR2VUB7</accession>
<comment type="caution">
    <text evidence="2">The sequence shown here is derived from an EMBL/GenBank/DDBJ whole genome shotgun (WGS) entry which is preliminary data.</text>
</comment>
<feature type="chain" id="PRO_5047049266" evidence="1">
    <location>
        <begin position="20"/>
        <end position="114"/>
    </location>
</feature>
<gene>
    <name evidence="2" type="ORF">K7432_011606</name>
</gene>
<dbReference type="Proteomes" id="UP001479436">
    <property type="component" value="Unassembled WGS sequence"/>
</dbReference>
<keyword evidence="1" id="KW-0732">Signal</keyword>
<protein>
    <submittedName>
        <fullName evidence="2">Uncharacterized protein</fullName>
    </submittedName>
</protein>
<organism evidence="2 3">
    <name type="scientific">Basidiobolus ranarum</name>
    <dbReference type="NCBI Taxonomy" id="34480"/>
    <lineage>
        <taxon>Eukaryota</taxon>
        <taxon>Fungi</taxon>
        <taxon>Fungi incertae sedis</taxon>
        <taxon>Zoopagomycota</taxon>
        <taxon>Entomophthoromycotina</taxon>
        <taxon>Basidiobolomycetes</taxon>
        <taxon>Basidiobolales</taxon>
        <taxon>Basidiobolaceae</taxon>
        <taxon>Basidiobolus</taxon>
    </lineage>
</organism>
<sequence>MRFVLALLVVLCAIFSIIAAPLPLNAVVNANAGSTSTPPTPGTCDDINAQINILTVKVTTVICLRREEQLPTAMVPTPSTQCSPDINASITALGLNIRAIVCLEDGIKVVATVQ</sequence>
<dbReference type="EMBL" id="JASJQH010007790">
    <property type="protein sequence ID" value="KAK9701675.1"/>
    <property type="molecule type" value="Genomic_DNA"/>
</dbReference>
<name>A0ABR2VUB7_9FUNG</name>
<feature type="signal peptide" evidence="1">
    <location>
        <begin position="1"/>
        <end position="19"/>
    </location>
</feature>